<protein>
    <recommendedName>
        <fullName evidence="5">Cation/H+ exchanger domain-containing protein</fullName>
    </recommendedName>
</protein>
<proteinExistence type="predicted"/>
<sequence length="124" mass="13454">MAEVAPRESDGIPGEPSDAVVFVGISLVLGIASRHVLRGARVPYTVALLIIGIVMGSLVKIFDKGMLYEGVPEDRMVKLLQIALKCIYKSADARPTMSQVAEMIHSLKEEDDRSVVSEIDSRDA</sequence>
<dbReference type="Proteomes" id="UP000243459">
    <property type="component" value="Chromosome 4"/>
</dbReference>
<evidence type="ECO:0008006" key="5">
    <source>
        <dbReference type="Google" id="ProtNLM"/>
    </source>
</evidence>
<name>A0A5P1F796_ASPOF</name>
<dbReference type="Gene3D" id="1.10.510.10">
    <property type="entry name" value="Transferase(Phosphotransferase) domain 1"/>
    <property type="match status" value="1"/>
</dbReference>
<dbReference type="EMBL" id="CM007385">
    <property type="protein sequence ID" value="ONK69153.1"/>
    <property type="molecule type" value="Genomic_DNA"/>
</dbReference>
<reference evidence="3" key="1">
    <citation type="submission" date="2016-10" db="EMBL/GenBank/DDBJ databases">
        <title>The evolution of sex chromosomes in Asparagus.</title>
        <authorList>
            <person name="Leebens-Mack J."/>
            <person name="Bowers J."/>
            <person name="Harkess A."/>
            <person name="Ayyampalayam S."/>
        </authorList>
    </citation>
    <scope>NUCLEOTIDE SEQUENCE [LARGE SCALE GENOMIC DNA]</scope>
    <source>
        <tissue evidence="3">Spear</tissue>
    </source>
</reference>
<dbReference type="Gramene" id="ONK69153">
    <property type="protein sequence ID" value="ONK69153"/>
    <property type="gene ID" value="A4U43_C05F19900"/>
</dbReference>
<feature type="transmembrane region" description="Helical" evidence="1">
    <location>
        <begin position="44"/>
        <end position="62"/>
    </location>
</feature>
<evidence type="ECO:0000313" key="2">
    <source>
        <dbReference type="EMBL" id="ONK69153.1"/>
    </source>
</evidence>
<organism evidence="3 4">
    <name type="scientific">Asparagus officinalis</name>
    <name type="common">Garden asparagus</name>
    <dbReference type="NCBI Taxonomy" id="4686"/>
    <lineage>
        <taxon>Eukaryota</taxon>
        <taxon>Viridiplantae</taxon>
        <taxon>Streptophyta</taxon>
        <taxon>Embryophyta</taxon>
        <taxon>Tracheophyta</taxon>
        <taxon>Spermatophyta</taxon>
        <taxon>Magnoliopsida</taxon>
        <taxon>Liliopsida</taxon>
        <taxon>Asparagales</taxon>
        <taxon>Asparagaceae</taxon>
        <taxon>Asparagoideae</taxon>
        <taxon>Asparagus</taxon>
    </lineage>
</organism>
<reference evidence="4" key="2">
    <citation type="journal article" date="2017" name="Nat. Commun.">
        <title>The asparagus genome sheds light on the origin and evolution of a young Y chromosome.</title>
        <authorList>
            <person name="Harkess A."/>
            <person name="Zhou J."/>
            <person name="Xu C."/>
            <person name="Bowers J.E."/>
            <person name="Van der Hulst R."/>
            <person name="Ayyampalayam S."/>
            <person name="Mercati F."/>
            <person name="Riccardi P."/>
            <person name="McKain M.R."/>
            <person name="Kakrana A."/>
            <person name="Tang H."/>
            <person name="Ray J."/>
            <person name="Groenendijk J."/>
            <person name="Arikit S."/>
            <person name="Mathioni S.M."/>
            <person name="Nakano M."/>
            <person name="Shan H."/>
            <person name="Telgmann-Rauber A."/>
            <person name="Kanno A."/>
            <person name="Yue Z."/>
            <person name="Chen H."/>
            <person name="Li W."/>
            <person name="Chen Y."/>
            <person name="Xu X."/>
            <person name="Zhang Y."/>
            <person name="Luo S."/>
            <person name="Chen H."/>
            <person name="Gao J."/>
            <person name="Mao Z."/>
            <person name="Pires J.C."/>
            <person name="Luo M."/>
            <person name="Kudrna D."/>
            <person name="Wing R.A."/>
            <person name="Meyers B.C."/>
            <person name="Yi K."/>
            <person name="Kong H."/>
            <person name="Lavrijsen P."/>
            <person name="Sunseri F."/>
            <person name="Falavigna A."/>
            <person name="Ye Y."/>
            <person name="Leebens-Mack J.H."/>
            <person name="Chen G."/>
        </authorList>
    </citation>
    <scope>NUCLEOTIDE SEQUENCE [LARGE SCALE GENOMIC DNA]</scope>
    <source>
        <strain evidence="4">cv. DH0086</strain>
    </source>
</reference>
<feature type="transmembrane region" description="Helical" evidence="1">
    <location>
        <begin position="20"/>
        <end position="37"/>
    </location>
</feature>
<gene>
    <name evidence="3" type="ORF">A4U43_C04F18710</name>
    <name evidence="2" type="ORF">A4U43_C05F19900</name>
</gene>
<dbReference type="EMBL" id="CM007384">
    <property type="protein sequence ID" value="ONK72370.1"/>
    <property type="molecule type" value="Genomic_DNA"/>
</dbReference>
<accession>A0A5P1F796</accession>
<keyword evidence="1" id="KW-0472">Membrane</keyword>
<keyword evidence="1" id="KW-0812">Transmembrane</keyword>
<dbReference type="AlphaFoldDB" id="A0A5P1F796"/>
<evidence type="ECO:0000313" key="3">
    <source>
        <dbReference type="EMBL" id="ONK72370.1"/>
    </source>
</evidence>
<dbReference type="Proteomes" id="UP000243459">
    <property type="component" value="Chromosome 5"/>
</dbReference>
<keyword evidence="4" id="KW-1185">Reference proteome</keyword>
<dbReference type="Gramene" id="ONK72370">
    <property type="protein sequence ID" value="ONK72370"/>
    <property type="gene ID" value="A4U43_C04F18710"/>
</dbReference>
<evidence type="ECO:0000256" key="1">
    <source>
        <dbReference type="SAM" id="Phobius"/>
    </source>
</evidence>
<keyword evidence="1" id="KW-1133">Transmembrane helix</keyword>
<evidence type="ECO:0000313" key="4">
    <source>
        <dbReference type="Proteomes" id="UP000243459"/>
    </source>
</evidence>